<geneLocation type="plasmid" evidence="1">
    <name>INF167_p0001</name>
</geneLocation>
<accession>A0A2L1KSV6</accession>
<organism evidence="1">
    <name type="scientific">Klebsiella pneumoniae</name>
    <dbReference type="NCBI Taxonomy" id="573"/>
    <lineage>
        <taxon>Bacteria</taxon>
        <taxon>Pseudomonadati</taxon>
        <taxon>Pseudomonadota</taxon>
        <taxon>Gammaproteobacteria</taxon>
        <taxon>Enterobacterales</taxon>
        <taxon>Enterobacteriaceae</taxon>
        <taxon>Klebsiella/Raoultella group</taxon>
        <taxon>Klebsiella</taxon>
        <taxon>Klebsiella pneumoniae complex</taxon>
    </lineage>
</organism>
<proteinExistence type="predicted"/>
<sequence>MIGSYKAITQWEVLNILVLLHHSEAKQPQNSASLINNLGDLCLLPVLHHHSSHMLFRYRTKQISGNWRRWKIYKFLTRRLVNPLCTGTVSRNGFATTFSVKHYNLSKILTSASQPETFDKLFMASVRATFALPVPANISLRRTGFWSSCSGK</sequence>
<dbReference type="EMBL" id="KY454639">
    <property type="protein sequence ID" value="AVE25577.1"/>
    <property type="molecule type" value="Genomic_DNA"/>
</dbReference>
<name>A0A2L1KSV6_KLEPN</name>
<keyword evidence="1" id="KW-0614">Plasmid</keyword>
<reference evidence="1" key="1">
    <citation type="submission" date="2016-12" db="EMBL/GenBank/DDBJ databases">
        <title>Frequent emergence of pathogenic lineages of Klebsiella pneumoniae via mobilisation of yersiniabactin and colibactin.</title>
        <authorList>
            <person name="Lam M.M.C."/>
            <person name="Wick R.R."/>
            <person name="Wyres K.L."/>
            <person name="Gorrie C."/>
            <person name="Judd L."/>
            <person name="Jenney A."/>
            <person name="Holt K.E."/>
        </authorList>
    </citation>
    <scope>NUCLEOTIDE SEQUENCE</scope>
    <source>
        <strain evidence="1">INF167</strain>
        <plasmid evidence="1">INF167_p0001</plasmid>
    </source>
</reference>
<gene>
    <name evidence="1" type="ORF">INF167p1_00003</name>
</gene>
<evidence type="ECO:0000313" key="1">
    <source>
        <dbReference type="EMBL" id="AVE25577.1"/>
    </source>
</evidence>
<dbReference type="AlphaFoldDB" id="A0A2L1KSV6"/>
<protein>
    <submittedName>
        <fullName evidence="1">Uncharacterized protein</fullName>
    </submittedName>
</protein>